<evidence type="ECO:0000313" key="3">
    <source>
        <dbReference type="Proteomes" id="UP001208656"/>
    </source>
</evidence>
<name>A0ABT2WG25_9BACI</name>
<reference evidence="2 3" key="1">
    <citation type="submission" date="2022-10" db="EMBL/GenBank/DDBJ databases">
        <title>Description of Fervidibacillus gen. nov. in the family Fervidibacillaceae fam. nov. with two species, Fervidibacillus albus sp. nov., and Fervidibacillus halotolerans sp. nov., isolated from tidal flat sediments.</title>
        <authorList>
            <person name="Kwon K.K."/>
            <person name="Yang S.-H."/>
        </authorList>
    </citation>
    <scope>NUCLEOTIDE SEQUENCE [LARGE SCALE GENOMIC DNA]</scope>
    <source>
        <strain evidence="2 3">DSM 23332</strain>
    </source>
</reference>
<dbReference type="EMBL" id="JAOUSE010000025">
    <property type="protein sequence ID" value="MCU9594619.1"/>
    <property type="molecule type" value="Genomic_DNA"/>
</dbReference>
<keyword evidence="3" id="KW-1185">Reference proteome</keyword>
<gene>
    <name evidence="2" type="ORF">OEV82_09135</name>
</gene>
<sequence>MSAVIKANKVKLNDYGYEIDKTIPEIEKRENEPKNEQIKTDNIDWKAIVVETVDELREEYEREIENLKREVIDAHKLVTEWQEKYKKLREQFSDALMVKDHAIKENAELENERLKLERENTALARELDSLRKEKAVLVEFSYLKLAKEVETA</sequence>
<accession>A0ABT2WG25</accession>
<evidence type="ECO:0000256" key="1">
    <source>
        <dbReference type="SAM" id="Coils"/>
    </source>
</evidence>
<protein>
    <submittedName>
        <fullName evidence="2">Uncharacterized protein</fullName>
    </submittedName>
</protein>
<evidence type="ECO:0000313" key="2">
    <source>
        <dbReference type="EMBL" id="MCU9594619.1"/>
    </source>
</evidence>
<keyword evidence="1" id="KW-0175">Coiled coil</keyword>
<proteinExistence type="predicted"/>
<organism evidence="2 3">
    <name type="scientific">Pallidibacillus thermolactis</name>
    <dbReference type="NCBI Taxonomy" id="251051"/>
    <lineage>
        <taxon>Bacteria</taxon>
        <taxon>Bacillati</taxon>
        <taxon>Bacillota</taxon>
        <taxon>Bacilli</taxon>
        <taxon>Bacillales</taxon>
        <taxon>Bacillaceae</taxon>
        <taxon>Pallidibacillus</taxon>
    </lineage>
</organism>
<comment type="caution">
    <text evidence="2">The sequence shown here is derived from an EMBL/GenBank/DDBJ whole genome shotgun (WGS) entry which is preliminary data.</text>
</comment>
<dbReference type="Proteomes" id="UP001208656">
    <property type="component" value="Unassembled WGS sequence"/>
</dbReference>
<dbReference type="RefSeq" id="WP_263061688.1">
    <property type="nucleotide sequence ID" value="NZ_JAOUSE010000025.1"/>
</dbReference>
<feature type="coiled-coil region" evidence="1">
    <location>
        <begin position="46"/>
        <end position="133"/>
    </location>
</feature>